<accession>A0A2I0AWM6</accession>
<dbReference type="AlphaFoldDB" id="A0A2I0AWM6"/>
<gene>
    <name evidence="2" type="ORF">AXF42_Ash016013</name>
</gene>
<reference evidence="2 3" key="1">
    <citation type="journal article" date="2017" name="Nature">
        <title>The Apostasia genome and the evolution of orchids.</title>
        <authorList>
            <person name="Zhang G.Q."/>
            <person name="Liu K.W."/>
            <person name="Li Z."/>
            <person name="Lohaus R."/>
            <person name="Hsiao Y.Y."/>
            <person name="Niu S.C."/>
            <person name="Wang J.Y."/>
            <person name="Lin Y.C."/>
            <person name="Xu Q."/>
            <person name="Chen L.J."/>
            <person name="Yoshida K."/>
            <person name="Fujiwara S."/>
            <person name="Wang Z.W."/>
            <person name="Zhang Y.Q."/>
            <person name="Mitsuda N."/>
            <person name="Wang M."/>
            <person name="Liu G.H."/>
            <person name="Pecoraro L."/>
            <person name="Huang H.X."/>
            <person name="Xiao X.J."/>
            <person name="Lin M."/>
            <person name="Wu X.Y."/>
            <person name="Wu W.L."/>
            <person name="Chen Y.Y."/>
            <person name="Chang S.B."/>
            <person name="Sakamoto S."/>
            <person name="Ohme-Takagi M."/>
            <person name="Yagi M."/>
            <person name="Zeng S.J."/>
            <person name="Shen C.Y."/>
            <person name="Yeh C.M."/>
            <person name="Luo Y.B."/>
            <person name="Tsai W.C."/>
            <person name="Van de Peer Y."/>
            <person name="Liu Z.J."/>
        </authorList>
    </citation>
    <scope>NUCLEOTIDE SEQUENCE [LARGE SCALE GENOMIC DNA]</scope>
    <source>
        <strain evidence="3">cv. Shenzhen</strain>
        <tissue evidence="2">Stem</tissue>
    </source>
</reference>
<organism evidence="2 3">
    <name type="scientific">Apostasia shenzhenica</name>
    <dbReference type="NCBI Taxonomy" id="1088818"/>
    <lineage>
        <taxon>Eukaryota</taxon>
        <taxon>Viridiplantae</taxon>
        <taxon>Streptophyta</taxon>
        <taxon>Embryophyta</taxon>
        <taxon>Tracheophyta</taxon>
        <taxon>Spermatophyta</taxon>
        <taxon>Magnoliopsida</taxon>
        <taxon>Liliopsida</taxon>
        <taxon>Asparagales</taxon>
        <taxon>Orchidaceae</taxon>
        <taxon>Apostasioideae</taxon>
        <taxon>Apostasia</taxon>
    </lineage>
</organism>
<dbReference type="Proteomes" id="UP000236161">
    <property type="component" value="Unassembled WGS sequence"/>
</dbReference>
<evidence type="ECO:0000313" key="2">
    <source>
        <dbReference type="EMBL" id="PKA59955.1"/>
    </source>
</evidence>
<sequence>MENFIVERAWAGVALGWVTSWEVLKHAIFLKPKRDNTSAMRSQDVTIWYQSQPPAVRCDSRTNQAEAGGPVTPVVEEGGE</sequence>
<feature type="compositionally biased region" description="Low complexity" evidence="1">
    <location>
        <begin position="66"/>
        <end position="80"/>
    </location>
</feature>
<name>A0A2I0AWM6_9ASPA</name>
<keyword evidence="3" id="KW-1185">Reference proteome</keyword>
<proteinExistence type="predicted"/>
<feature type="region of interest" description="Disordered" evidence="1">
    <location>
        <begin position="60"/>
        <end position="80"/>
    </location>
</feature>
<evidence type="ECO:0000313" key="3">
    <source>
        <dbReference type="Proteomes" id="UP000236161"/>
    </source>
</evidence>
<evidence type="ECO:0000256" key="1">
    <source>
        <dbReference type="SAM" id="MobiDB-lite"/>
    </source>
</evidence>
<protein>
    <submittedName>
        <fullName evidence="2">Uncharacterized protein</fullName>
    </submittedName>
</protein>
<dbReference type="EMBL" id="KZ451943">
    <property type="protein sequence ID" value="PKA59955.1"/>
    <property type="molecule type" value="Genomic_DNA"/>
</dbReference>